<dbReference type="OrthoDB" id="10492167at2759"/>
<sequence>MLRNTPWCRQSYTWVIVPGVMIILLLIVTVVLGLYFIPIPSLDMRDLKIARGSPENVYDHYDIYFIKICGRNDRIAGFDNQSSNQLFEYYTWEKIFLRFSHGVPEETLKDLLKLGDFLELLMKNVISLFNFLGANCYLSFACQLSW</sequence>
<keyword evidence="1" id="KW-0472">Membrane</keyword>
<reference evidence="2 3" key="1">
    <citation type="journal article" date="2020" name="Phytopathology">
        <title>A high-quality genome resource of Botrytis fragariae, a new and rapidly spreading fungal pathogen causing strawberry gray mold in the U.S.A.</title>
        <authorList>
            <person name="Wu Y."/>
            <person name="Saski C.A."/>
            <person name="Schnabel G."/>
            <person name="Xiao S."/>
            <person name="Hu M."/>
        </authorList>
    </citation>
    <scope>NUCLEOTIDE SEQUENCE [LARGE SCALE GENOMIC DNA]</scope>
    <source>
        <strain evidence="2 3">BVB16</strain>
    </source>
</reference>
<organism evidence="2 3">
    <name type="scientific">Botrytis fragariae</name>
    <dbReference type="NCBI Taxonomy" id="1964551"/>
    <lineage>
        <taxon>Eukaryota</taxon>
        <taxon>Fungi</taxon>
        <taxon>Dikarya</taxon>
        <taxon>Ascomycota</taxon>
        <taxon>Pezizomycotina</taxon>
        <taxon>Leotiomycetes</taxon>
        <taxon>Helotiales</taxon>
        <taxon>Sclerotiniaceae</taxon>
        <taxon>Botrytis</taxon>
    </lineage>
</organism>
<keyword evidence="1" id="KW-0812">Transmembrane</keyword>
<evidence type="ECO:0000256" key="1">
    <source>
        <dbReference type="SAM" id="Phobius"/>
    </source>
</evidence>
<keyword evidence="1" id="KW-1133">Transmembrane helix</keyword>
<comment type="caution">
    <text evidence="2">The sequence shown here is derived from an EMBL/GenBank/DDBJ whole genome shotgun (WGS) entry which is preliminary data.</text>
</comment>
<proteinExistence type="predicted"/>
<evidence type="ECO:0000313" key="3">
    <source>
        <dbReference type="Proteomes" id="UP000531561"/>
    </source>
</evidence>
<name>A0A8H6ASZ6_9HELO</name>
<feature type="transmembrane region" description="Helical" evidence="1">
    <location>
        <begin position="12"/>
        <end position="37"/>
    </location>
</feature>
<dbReference type="EMBL" id="JABFCT010000009">
    <property type="protein sequence ID" value="KAF5873233.1"/>
    <property type="molecule type" value="Genomic_DNA"/>
</dbReference>
<keyword evidence="3" id="KW-1185">Reference proteome</keyword>
<dbReference type="AlphaFoldDB" id="A0A8H6ASZ6"/>
<accession>A0A8H6ASZ6</accession>
<dbReference type="RefSeq" id="XP_037192179.1">
    <property type="nucleotide sequence ID" value="XM_037338873.1"/>
</dbReference>
<protein>
    <submittedName>
        <fullName evidence="2">Uncharacterized protein</fullName>
    </submittedName>
</protein>
<dbReference type="Proteomes" id="UP000531561">
    <property type="component" value="Unassembled WGS sequence"/>
</dbReference>
<evidence type="ECO:0000313" key="2">
    <source>
        <dbReference type="EMBL" id="KAF5873233.1"/>
    </source>
</evidence>
<dbReference type="GeneID" id="59262565"/>
<gene>
    <name evidence="2" type="ORF">Bfra_008513</name>
</gene>